<dbReference type="PANTHER" id="PTHR16771">
    <property type="entry name" value="26 PROTEASOME COMPLEX SUBUNIT DSS1"/>
    <property type="match status" value="1"/>
</dbReference>
<feature type="region of interest" description="Disordered" evidence="3">
    <location>
        <begin position="1"/>
        <end position="71"/>
    </location>
</feature>
<dbReference type="AlphaFoldDB" id="A0A9W7ZS31"/>
<sequence>MSAPAQSNSAAPNGATPASDQATSNPAPQLGLLEEDDEFEEFEVEDWDDTEEDQLDKNQWEDNWDDDDVEDDFAQQLRAELEKQKQPQPMQM</sequence>
<evidence type="ECO:0000256" key="2">
    <source>
        <dbReference type="RuleBase" id="RU369057"/>
    </source>
</evidence>
<dbReference type="EMBL" id="JANBPT010001271">
    <property type="protein sequence ID" value="KAJ1909064.1"/>
    <property type="molecule type" value="Genomic_DNA"/>
</dbReference>
<dbReference type="GO" id="GO:0043248">
    <property type="term" value="P:proteasome assembly"/>
    <property type="evidence" value="ECO:0007669"/>
    <property type="project" value="UniProtKB-UniRule"/>
</dbReference>
<evidence type="ECO:0000313" key="4">
    <source>
        <dbReference type="EMBL" id="KAJ1909064.1"/>
    </source>
</evidence>
<dbReference type="GO" id="GO:0005634">
    <property type="term" value="C:nucleus"/>
    <property type="evidence" value="ECO:0007669"/>
    <property type="project" value="UniProtKB-SubCell"/>
</dbReference>
<keyword evidence="2" id="KW-0647">Proteasome</keyword>
<comment type="similarity">
    <text evidence="1 2">Belongs to the DSS1/SEM1 family.</text>
</comment>
<evidence type="ECO:0000313" key="5">
    <source>
        <dbReference type="Proteomes" id="UP001150569"/>
    </source>
</evidence>
<keyword evidence="2" id="KW-0539">Nucleus</keyword>
<name>A0A9W7ZS31_9FUNG</name>
<feature type="compositionally biased region" description="Polar residues" evidence="3">
    <location>
        <begin position="16"/>
        <end position="27"/>
    </location>
</feature>
<comment type="subcellular location">
    <subcellularLocation>
        <location evidence="2">Nucleus</location>
    </subcellularLocation>
</comment>
<dbReference type="SMART" id="SM01385">
    <property type="entry name" value="DSS1_SEM1"/>
    <property type="match status" value="1"/>
</dbReference>
<dbReference type="InterPro" id="IPR007834">
    <property type="entry name" value="DSS1_SEM1"/>
</dbReference>
<dbReference type="Proteomes" id="UP001150569">
    <property type="component" value="Unassembled WGS sequence"/>
</dbReference>
<comment type="function">
    <text evidence="2">Component of the 26S proteasome, a multiprotein complex involved in the ATP-dependent degradation of ubiquitinated proteins.</text>
</comment>
<keyword evidence="5" id="KW-1185">Reference proteome</keyword>
<organism evidence="4 5">
    <name type="scientific">Tieghemiomyces parasiticus</name>
    <dbReference type="NCBI Taxonomy" id="78921"/>
    <lineage>
        <taxon>Eukaryota</taxon>
        <taxon>Fungi</taxon>
        <taxon>Fungi incertae sedis</taxon>
        <taxon>Zoopagomycota</taxon>
        <taxon>Kickxellomycotina</taxon>
        <taxon>Dimargaritomycetes</taxon>
        <taxon>Dimargaritales</taxon>
        <taxon>Dimargaritaceae</taxon>
        <taxon>Tieghemiomyces</taxon>
    </lineage>
</organism>
<feature type="compositionally biased region" description="Acidic residues" evidence="3">
    <location>
        <begin position="62"/>
        <end position="71"/>
    </location>
</feature>
<dbReference type="PANTHER" id="PTHR16771:SF0">
    <property type="entry name" value="26S PROTEASOME COMPLEX SUBUNIT SEM1"/>
    <property type="match status" value="1"/>
</dbReference>
<protein>
    <recommendedName>
        <fullName evidence="2">26S proteasome complex subunit SEM1</fullName>
    </recommendedName>
</protein>
<dbReference type="GO" id="GO:0000724">
    <property type="term" value="P:double-strand break repair via homologous recombination"/>
    <property type="evidence" value="ECO:0007669"/>
    <property type="project" value="TreeGrafter"/>
</dbReference>
<accession>A0A9W7ZS31</accession>
<proteinExistence type="inferred from homology"/>
<evidence type="ECO:0000256" key="3">
    <source>
        <dbReference type="SAM" id="MobiDB-lite"/>
    </source>
</evidence>
<feature type="compositionally biased region" description="Low complexity" evidence="3">
    <location>
        <begin position="1"/>
        <end position="15"/>
    </location>
</feature>
<gene>
    <name evidence="4" type="ORF">IWQ60_011381</name>
</gene>
<evidence type="ECO:0000256" key="1">
    <source>
        <dbReference type="ARBA" id="ARBA00034491"/>
    </source>
</evidence>
<dbReference type="GO" id="GO:0008541">
    <property type="term" value="C:proteasome regulatory particle, lid subcomplex"/>
    <property type="evidence" value="ECO:0007669"/>
    <property type="project" value="UniProtKB-UniRule"/>
</dbReference>
<dbReference type="GO" id="GO:0006406">
    <property type="term" value="P:mRNA export from nucleus"/>
    <property type="evidence" value="ECO:0007669"/>
    <property type="project" value="UniProtKB-UniRule"/>
</dbReference>
<dbReference type="Pfam" id="PF05160">
    <property type="entry name" value="DSS1_SEM1"/>
    <property type="match status" value="1"/>
</dbReference>
<feature type="compositionally biased region" description="Acidic residues" evidence="3">
    <location>
        <begin position="33"/>
        <end position="54"/>
    </location>
</feature>
<comment type="caution">
    <text evidence="4">The sequence shown here is derived from an EMBL/GenBank/DDBJ whole genome shotgun (WGS) entry which is preliminary data.</text>
</comment>
<reference evidence="4" key="1">
    <citation type="submission" date="2022-07" db="EMBL/GenBank/DDBJ databases">
        <title>Phylogenomic reconstructions and comparative analyses of Kickxellomycotina fungi.</title>
        <authorList>
            <person name="Reynolds N.K."/>
            <person name="Stajich J.E."/>
            <person name="Barry K."/>
            <person name="Grigoriev I.V."/>
            <person name="Crous P."/>
            <person name="Smith M.E."/>
        </authorList>
    </citation>
    <scope>NUCLEOTIDE SEQUENCE</scope>
    <source>
        <strain evidence="4">RSA 861</strain>
    </source>
</reference>